<feature type="domain" description="G-protein coupled receptors family 1 profile" evidence="7">
    <location>
        <begin position="33"/>
        <end position="326"/>
    </location>
</feature>
<dbReference type="InterPro" id="IPR019427">
    <property type="entry name" value="7TM_GPCR_serpentine_rcpt_Srw"/>
</dbReference>
<evidence type="ECO:0000259" key="7">
    <source>
        <dbReference type="PROSITE" id="PS50262"/>
    </source>
</evidence>
<feature type="transmembrane region" description="Helical" evidence="6">
    <location>
        <begin position="91"/>
        <end position="119"/>
    </location>
</feature>
<dbReference type="Proteomes" id="UP000887566">
    <property type="component" value="Unplaced"/>
</dbReference>
<dbReference type="PROSITE" id="PS50262">
    <property type="entry name" value="G_PROTEIN_RECEP_F1_2"/>
    <property type="match status" value="1"/>
</dbReference>
<evidence type="ECO:0000256" key="2">
    <source>
        <dbReference type="ARBA" id="ARBA00022692"/>
    </source>
</evidence>
<keyword evidence="4 6" id="KW-0472">Membrane</keyword>
<dbReference type="PRINTS" id="PR00237">
    <property type="entry name" value="GPCRRHODOPSN"/>
</dbReference>
<feature type="transmembrane region" description="Helical" evidence="6">
    <location>
        <begin position="140"/>
        <end position="163"/>
    </location>
</feature>
<feature type="region of interest" description="Disordered" evidence="5">
    <location>
        <begin position="365"/>
        <end position="397"/>
    </location>
</feature>
<dbReference type="PANTHER" id="PTHR46273">
    <property type="entry name" value="MYOSUPPRESSIN RECEPTOR 1, ISOFORM B-RELATED"/>
    <property type="match status" value="1"/>
</dbReference>
<evidence type="ECO:0000256" key="3">
    <source>
        <dbReference type="ARBA" id="ARBA00022989"/>
    </source>
</evidence>
<comment type="subcellular location">
    <subcellularLocation>
        <location evidence="1">Membrane</location>
    </subcellularLocation>
</comment>
<dbReference type="AlphaFoldDB" id="A0A914VUJ1"/>
<reference evidence="9" key="1">
    <citation type="submission" date="2022-11" db="UniProtKB">
        <authorList>
            <consortium name="WormBaseParasite"/>
        </authorList>
    </citation>
    <scope>IDENTIFICATION</scope>
</reference>
<feature type="compositionally biased region" description="Gly residues" evidence="5">
    <location>
        <begin position="371"/>
        <end position="385"/>
    </location>
</feature>
<dbReference type="SUPFAM" id="SSF81321">
    <property type="entry name" value="Family A G protein-coupled receptor-like"/>
    <property type="match status" value="1"/>
</dbReference>
<dbReference type="InterPro" id="IPR000276">
    <property type="entry name" value="GPCR_Rhodpsn"/>
</dbReference>
<dbReference type="GO" id="GO:0008528">
    <property type="term" value="F:G protein-coupled peptide receptor activity"/>
    <property type="evidence" value="ECO:0007669"/>
    <property type="project" value="InterPro"/>
</dbReference>
<feature type="transmembrane region" description="Helical" evidence="6">
    <location>
        <begin position="53"/>
        <end position="71"/>
    </location>
</feature>
<feature type="region of interest" description="Disordered" evidence="5">
    <location>
        <begin position="443"/>
        <end position="482"/>
    </location>
</feature>
<dbReference type="InterPro" id="IPR017452">
    <property type="entry name" value="GPCR_Rhodpsn_7TM"/>
</dbReference>
<organism evidence="8 9">
    <name type="scientific">Plectus sambesii</name>
    <dbReference type="NCBI Taxonomy" id="2011161"/>
    <lineage>
        <taxon>Eukaryota</taxon>
        <taxon>Metazoa</taxon>
        <taxon>Ecdysozoa</taxon>
        <taxon>Nematoda</taxon>
        <taxon>Chromadorea</taxon>
        <taxon>Plectida</taxon>
        <taxon>Plectina</taxon>
        <taxon>Plectoidea</taxon>
        <taxon>Plectidae</taxon>
        <taxon>Plectus</taxon>
    </lineage>
</organism>
<sequence length="482" mass="52791">MNGTVSALEHFNQAYQLVHAPAVVVICLFGACSHALTISVLARRPLFSPTNAVLVSLSASQLCLCVNYLYITLYKYYADSRCVTALWAYPWMFAFLVNVNFSVVFHTSGVFHVIGLSVVRYISIYHLAKMKNTRVPWFNFAKASATIAAIYVIVTILCVPFYLNSEVVAVPRHPNDRCSFESEQLRIASNNATNIAYEIKFSLFGRINNLTKINFFLFGIGCKLVPCMVLLVMSFLLVFKLRELQAASANLLQYGSEVRGVRTYQRTTHLILVVMCLFVLVELPQGVVNLLAGVIGKKFERSVLQNLADFFEMLTVLYSSVNFAIFCLMSGQFRTAFIANLVQLCPKWLLTKACAVARSDLRRQENDLSSGSGGRGFCGGGGRGGAPTEQSRGESMYQSMTATKAAVVVLSSPDSGGGNNAASIAIAAANDGKEKEKRPLMNEDDTKFKSPAIGGVNGTSAKRMKQPTKALQSNNLMEITAV</sequence>
<evidence type="ECO:0000313" key="8">
    <source>
        <dbReference type="Proteomes" id="UP000887566"/>
    </source>
</evidence>
<feature type="transmembrane region" description="Helical" evidence="6">
    <location>
        <begin position="307"/>
        <end position="328"/>
    </location>
</feature>
<name>A0A914VUJ1_9BILA</name>
<dbReference type="WBParaSite" id="PSAMB.scaffold258size60660.g3850.t1">
    <property type="protein sequence ID" value="PSAMB.scaffold258size60660.g3850.t1"/>
    <property type="gene ID" value="PSAMB.scaffold258size60660.g3850"/>
</dbReference>
<evidence type="ECO:0000256" key="5">
    <source>
        <dbReference type="SAM" id="MobiDB-lite"/>
    </source>
</evidence>
<proteinExistence type="predicted"/>
<feature type="transmembrane region" description="Helical" evidence="6">
    <location>
        <begin position="215"/>
        <end position="239"/>
    </location>
</feature>
<feature type="compositionally biased region" description="Polar residues" evidence="5">
    <location>
        <begin position="469"/>
        <end position="482"/>
    </location>
</feature>
<dbReference type="CDD" id="cd14978">
    <property type="entry name" value="7tmA_FMRFamide_R-like"/>
    <property type="match status" value="1"/>
</dbReference>
<protein>
    <submittedName>
        <fullName evidence="9">G-protein coupled receptors family 1 profile domain-containing protein</fullName>
    </submittedName>
</protein>
<evidence type="ECO:0000256" key="4">
    <source>
        <dbReference type="ARBA" id="ARBA00023136"/>
    </source>
</evidence>
<dbReference type="GO" id="GO:0005886">
    <property type="term" value="C:plasma membrane"/>
    <property type="evidence" value="ECO:0007669"/>
    <property type="project" value="TreeGrafter"/>
</dbReference>
<evidence type="ECO:0000256" key="1">
    <source>
        <dbReference type="ARBA" id="ARBA00004370"/>
    </source>
</evidence>
<dbReference type="PANTHER" id="PTHR46273:SF11">
    <property type="entry name" value="G-PROTEIN COUPLED RECEPTORS FAMILY 1 PROFILE DOMAIN-CONTAINING PROTEIN"/>
    <property type="match status" value="1"/>
</dbReference>
<dbReference type="Pfam" id="PF10324">
    <property type="entry name" value="7TM_GPCR_Srw"/>
    <property type="match status" value="1"/>
</dbReference>
<keyword evidence="2 6" id="KW-0812">Transmembrane</keyword>
<accession>A0A914VUJ1</accession>
<dbReference type="InterPro" id="IPR053219">
    <property type="entry name" value="GPCR_Dmsr-1"/>
</dbReference>
<evidence type="ECO:0000313" key="9">
    <source>
        <dbReference type="WBParaSite" id="PSAMB.scaffold258size60660.g3850.t1"/>
    </source>
</evidence>
<feature type="transmembrane region" description="Helical" evidence="6">
    <location>
        <begin position="270"/>
        <end position="295"/>
    </location>
</feature>
<feature type="transmembrane region" description="Helical" evidence="6">
    <location>
        <begin position="20"/>
        <end position="41"/>
    </location>
</feature>
<keyword evidence="3 6" id="KW-1133">Transmembrane helix</keyword>
<dbReference type="Gene3D" id="1.20.1070.10">
    <property type="entry name" value="Rhodopsin 7-helix transmembrane proteins"/>
    <property type="match status" value="1"/>
</dbReference>
<keyword evidence="8" id="KW-1185">Reference proteome</keyword>
<evidence type="ECO:0000256" key="6">
    <source>
        <dbReference type="SAM" id="Phobius"/>
    </source>
</evidence>